<dbReference type="Pfam" id="PF02518">
    <property type="entry name" value="HATPase_c"/>
    <property type="match status" value="1"/>
</dbReference>
<protein>
    <recommendedName>
        <fullName evidence="2">histidine kinase</fullName>
        <ecNumber evidence="2">2.7.13.3</ecNumber>
    </recommendedName>
</protein>
<evidence type="ECO:0000259" key="8">
    <source>
        <dbReference type="PROSITE" id="PS50109"/>
    </source>
</evidence>
<dbReference type="RefSeq" id="WP_248651758.1">
    <property type="nucleotide sequence ID" value="NZ_CP096659.1"/>
</dbReference>
<dbReference type="CDD" id="cd00082">
    <property type="entry name" value="HisKA"/>
    <property type="match status" value="1"/>
</dbReference>
<dbReference type="GO" id="GO:0000155">
    <property type="term" value="F:phosphorelay sensor kinase activity"/>
    <property type="evidence" value="ECO:0007669"/>
    <property type="project" value="InterPro"/>
</dbReference>
<evidence type="ECO:0000256" key="3">
    <source>
        <dbReference type="ARBA" id="ARBA00022679"/>
    </source>
</evidence>
<evidence type="ECO:0000256" key="7">
    <source>
        <dbReference type="SAM" id="Phobius"/>
    </source>
</evidence>
<dbReference type="PROSITE" id="PS50109">
    <property type="entry name" value="HIS_KIN"/>
    <property type="match status" value="1"/>
</dbReference>
<evidence type="ECO:0000313" key="9">
    <source>
        <dbReference type="EMBL" id="UPV75720.1"/>
    </source>
</evidence>
<feature type="transmembrane region" description="Helical" evidence="7">
    <location>
        <begin position="109"/>
        <end position="131"/>
    </location>
</feature>
<dbReference type="Gene3D" id="1.10.287.130">
    <property type="match status" value="1"/>
</dbReference>
<reference evidence="9 10" key="1">
    <citation type="submission" date="2022-04" db="EMBL/GenBank/DDBJ databases">
        <title>Diverse halophilic archaea isolated from saline environments.</title>
        <authorList>
            <person name="Cui H.-L."/>
        </authorList>
    </citation>
    <scope>NUCLEOTIDE SEQUENCE [LARGE SCALE GENOMIC DNA]</scope>
    <source>
        <strain evidence="9 10">XZYJT49</strain>
    </source>
</reference>
<dbReference type="Proteomes" id="UP000830729">
    <property type="component" value="Chromosome"/>
</dbReference>
<dbReference type="PANTHER" id="PTHR43711:SF1">
    <property type="entry name" value="HISTIDINE KINASE 1"/>
    <property type="match status" value="1"/>
</dbReference>
<dbReference type="SUPFAM" id="SSF47384">
    <property type="entry name" value="Homodimeric domain of signal transducing histidine kinase"/>
    <property type="match status" value="1"/>
</dbReference>
<keyword evidence="4" id="KW-0418">Kinase</keyword>
<dbReference type="SMART" id="SM00387">
    <property type="entry name" value="HATPase_c"/>
    <property type="match status" value="1"/>
</dbReference>
<feature type="transmembrane region" description="Helical" evidence="7">
    <location>
        <begin position="43"/>
        <end position="64"/>
    </location>
</feature>
<comment type="catalytic activity">
    <reaction evidence="1">
        <text>ATP + protein L-histidine = ADP + protein N-phospho-L-histidine.</text>
        <dbReference type="EC" id="2.7.13.3"/>
    </reaction>
</comment>
<dbReference type="CDD" id="cd00075">
    <property type="entry name" value="HATPase"/>
    <property type="match status" value="1"/>
</dbReference>
<evidence type="ECO:0000256" key="6">
    <source>
        <dbReference type="SAM" id="Coils"/>
    </source>
</evidence>
<dbReference type="AlphaFoldDB" id="A0A8U0HXA8"/>
<sequence length="371" mass="40868">MKRRARRVLARSGHWLIAFAGTTYVALAVGLAVLVAVNKEADLGGLIDLVIVGGPGLVLLSGAYRLHRSDVDPDAYSRVVAWCLGGVALLLAFLFLLHLEPLNSFRISVWSATFSTAIGAAGGLVVGIYDARAATQAEQLREQHRRLREQRQKLERQRQRLQRQNQRLDSFASLLAHELRNPLSIAQIYHRRAANGDSDAAEEVEAALDRIEEMVEVILFIARDQSEELDQEAVELAAVARDVWADLDGSRAELVVETDRTLLADPIHLRHLLENLFENAVEHTDERVSIRIGGLSSGFYVEDDGPGIPAEEREQVFEAGYTTDGTGFGLLFVAELADAYGWNYTVATGSDGGSRFEFTDVELDTAAECQQ</sequence>
<keyword evidence="7" id="KW-0472">Membrane</keyword>
<evidence type="ECO:0000256" key="5">
    <source>
        <dbReference type="ARBA" id="ARBA00023012"/>
    </source>
</evidence>
<feature type="domain" description="Histidine kinase" evidence="8">
    <location>
        <begin position="174"/>
        <end position="359"/>
    </location>
</feature>
<dbReference type="GO" id="GO:0005524">
    <property type="term" value="F:ATP binding"/>
    <property type="evidence" value="ECO:0007669"/>
    <property type="project" value="UniProtKB-KW"/>
</dbReference>
<keyword evidence="9" id="KW-0547">Nucleotide-binding</keyword>
<feature type="coiled-coil region" evidence="6">
    <location>
        <begin position="130"/>
        <end position="174"/>
    </location>
</feature>
<dbReference type="Pfam" id="PF00512">
    <property type="entry name" value="HisKA"/>
    <property type="match status" value="1"/>
</dbReference>
<dbReference type="InterPro" id="IPR003594">
    <property type="entry name" value="HATPase_dom"/>
</dbReference>
<keyword evidence="7" id="KW-0812">Transmembrane</keyword>
<name>A0A8U0HXA8_9EURY</name>
<dbReference type="Gene3D" id="3.30.565.10">
    <property type="entry name" value="Histidine kinase-like ATPase, C-terminal domain"/>
    <property type="match status" value="1"/>
</dbReference>
<accession>A0A8U0HXA8</accession>
<dbReference type="InterPro" id="IPR031623">
    <property type="entry name" value="HisKA_4TM"/>
</dbReference>
<dbReference type="GeneID" id="72184844"/>
<keyword evidence="5" id="KW-0902">Two-component regulatory system</keyword>
<dbReference type="SUPFAM" id="SSF55874">
    <property type="entry name" value="ATPase domain of HSP90 chaperone/DNA topoisomerase II/histidine kinase"/>
    <property type="match status" value="1"/>
</dbReference>
<dbReference type="InterPro" id="IPR036097">
    <property type="entry name" value="HisK_dim/P_sf"/>
</dbReference>
<dbReference type="SMART" id="SM00388">
    <property type="entry name" value="HisKA"/>
    <property type="match status" value="1"/>
</dbReference>
<feature type="transmembrane region" description="Helical" evidence="7">
    <location>
        <begin position="76"/>
        <end position="97"/>
    </location>
</feature>
<keyword evidence="9" id="KW-0067">ATP-binding</keyword>
<evidence type="ECO:0000256" key="2">
    <source>
        <dbReference type="ARBA" id="ARBA00012438"/>
    </source>
</evidence>
<dbReference type="InterPro" id="IPR050736">
    <property type="entry name" value="Sensor_HK_Regulatory"/>
</dbReference>
<dbReference type="InterPro" id="IPR005467">
    <property type="entry name" value="His_kinase_dom"/>
</dbReference>
<dbReference type="PANTHER" id="PTHR43711">
    <property type="entry name" value="TWO-COMPONENT HISTIDINE KINASE"/>
    <property type="match status" value="1"/>
</dbReference>
<gene>
    <name evidence="9" type="ORF">M0R89_06555</name>
</gene>
<dbReference type="KEGG" id="halx:M0R89_06555"/>
<keyword evidence="7" id="KW-1133">Transmembrane helix</keyword>
<evidence type="ECO:0000313" key="10">
    <source>
        <dbReference type="Proteomes" id="UP000830729"/>
    </source>
</evidence>
<dbReference type="InterPro" id="IPR036890">
    <property type="entry name" value="HATPase_C_sf"/>
</dbReference>
<keyword evidence="6" id="KW-0175">Coiled coil</keyword>
<keyword evidence="10" id="KW-1185">Reference proteome</keyword>
<organism evidence="9 10">
    <name type="scientific">Halorussus limi</name>
    <dbReference type="NCBI Taxonomy" id="2938695"/>
    <lineage>
        <taxon>Archaea</taxon>
        <taxon>Methanobacteriati</taxon>
        <taxon>Methanobacteriota</taxon>
        <taxon>Stenosarchaea group</taxon>
        <taxon>Halobacteria</taxon>
        <taxon>Halobacteriales</taxon>
        <taxon>Haladaptataceae</taxon>
        <taxon>Halorussus</taxon>
    </lineage>
</organism>
<dbReference type="InterPro" id="IPR003661">
    <property type="entry name" value="HisK_dim/P_dom"/>
</dbReference>
<feature type="transmembrane region" description="Helical" evidence="7">
    <location>
        <begin position="12"/>
        <end position="37"/>
    </location>
</feature>
<dbReference type="EC" id="2.7.13.3" evidence="2"/>
<dbReference type="Pfam" id="PF16926">
    <property type="entry name" value="HisKA_4TM"/>
    <property type="match status" value="1"/>
</dbReference>
<proteinExistence type="predicted"/>
<evidence type="ECO:0000256" key="4">
    <source>
        <dbReference type="ARBA" id="ARBA00022777"/>
    </source>
</evidence>
<keyword evidence="3" id="KW-0808">Transferase</keyword>
<dbReference type="EMBL" id="CP096659">
    <property type="protein sequence ID" value="UPV75720.1"/>
    <property type="molecule type" value="Genomic_DNA"/>
</dbReference>
<evidence type="ECO:0000256" key="1">
    <source>
        <dbReference type="ARBA" id="ARBA00000085"/>
    </source>
</evidence>